<dbReference type="AlphaFoldDB" id="A0A4C1VGK0"/>
<evidence type="ECO:0000313" key="2">
    <source>
        <dbReference type="EMBL" id="GBP38238.1"/>
    </source>
</evidence>
<keyword evidence="3" id="KW-1185">Reference proteome</keyword>
<dbReference type="PANTHER" id="PTHR47027:SF8">
    <property type="entry name" value="RIBONUCLEASE H"/>
    <property type="match status" value="1"/>
</dbReference>
<evidence type="ECO:0000259" key="1">
    <source>
        <dbReference type="PROSITE" id="PS50878"/>
    </source>
</evidence>
<dbReference type="GO" id="GO:0071897">
    <property type="term" value="P:DNA biosynthetic process"/>
    <property type="evidence" value="ECO:0007669"/>
    <property type="project" value="UniProtKB-ARBA"/>
</dbReference>
<sequence length="275" mass="31902">MCLEKRLEPDIEKHQTKEQAGFRPGFSTIDHIHTIEQIVEKYQEFKSPLYLAYVDYAKAFDSITHESIWQALKHQNIPDIYINIIKNIYIKSTSRVKLDRLGTKINIRRGVKQGDPLSLKLFIAVLQNIMKDLKWEGKGINIDGNCLSNLRFADGIVLFSTSSKQLEEMLTDLNLKLKDKHRSSDIRHKTELINAGKHAQQLKWKWAGHMIRTTGERWTKLVTTWKGPKGKRGRGRPIDRWTDDLRKGAGDNWIQAAEDRAQWRQLEEAYTRGGP</sequence>
<feature type="domain" description="Reverse transcriptase" evidence="1">
    <location>
        <begin position="1"/>
        <end position="211"/>
    </location>
</feature>
<dbReference type="SUPFAM" id="SSF56672">
    <property type="entry name" value="DNA/RNA polymerases"/>
    <property type="match status" value="1"/>
</dbReference>
<dbReference type="PROSITE" id="PS50878">
    <property type="entry name" value="RT_POL"/>
    <property type="match status" value="1"/>
</dbReference>
<organism evidence="2 3">
    <name type="scientific">Eumeta variegata</name>
    <name type="common">Bagworm moth</name>
    <name type="synonym">Eumeta japonica</name>
    <dbReference type="NCBI Taxonomy" id="151549"/>
    <lineage>
        <taxon>Eukaryota</taxon>
        <taxon>Metazoa</taxon>
        <taxon>Ecdysozoa</taxon>
        <taxon>Arthropoda</taxon>
        <taxon>Hexapoda</taxon>
        <taxon>Insecta</taxon>
        <taxon>Pterygota</taxon>
        <taxon>Neoptera</taxon>
        <taxon>Endopterygota</taxon>
        <taxon>Lepidoptera</taxon>
        <taxon>Glossata</taxon>
        <taxon>Ditrysia</taxon>
        <taxon>Tineoidea</taxon>
        <taxon>Psychidae</taxon>
        <taxon>Oiketicinae</taxon>
        <taxon>Eumeta</taxon>
    </lineage>
</organism>
<proteinExistence type="predicted"/>
<protein>
    <submittedName>
        <fullName evidence="2">Retrovirus-related Pol polyprotein from type-1 retrotransposable element R2</fullName>
    </submittedName>
</protein>
<dbReference type="CDD" id="cd01650">
    <property type="entry name" value="RT_nLTR_like"/>
    <property type="match status" value="1"/>
</dbReference>
<dbReference type="OrthoDB" id="407509at2759"/>
<evidence type="ECO:0000313" key="3">
    <source>
        <dbReference type="Proteomes" id="UP000299102"/>
    </source>
</evidence>
<name>A0A4C1VGK0_EUMVA</name>
<gene>
    <name evidence="2" type="ORF">EVAR_18118_1</name>
</gene>
<accession>A0A4C1VGK0</accession>
<reference evidence="2 3" key="1">
    <citation type="journal article" date="2019" name="Commun. Biol.">
        <title>The bagworm genome reveals a unique fibroin gene that provides high tensile strength.</title>
        <authorList>
            <person name="Kono N."/>
            <person name="Nakamura H."/>
            <person name="Ohtoshi R."/>
            <person name="Tomita M."/>
            <person name="Numata K."/>
            <person name="Arakawa K."/>
        </authorList>
    </citation>
    <scope>NUCLEOTIDE SEQUENCE [LARGE SCALE GENOMIC DNA]</scope>
</reference>
<dbReference type="EMBL" id="BGZK01000345">
    <property type="protein sequence ID" value="GBP38238.1"/>
    <property type="molecule type" value="Genomic_DNA"/>
</dbReference>
<dbReference type="PANTHER" id="PTHR47027">
    <property type="entry name" value="REVERSE TRANSCRIPTASE DOMAIN-CONTAINING PROTEIN"/>
    <property type="match status" value="1"/>
</dbReference>
<comment type="caution">
    <text evidence="2">The sequence shown here is derived from an EMBL/GenBank/DDBJ whole genome shotgun (WGS) entry which is preliminary data.</text>
</comment>
<dbReference type="InterPro" id="IPR043502">
    <property type="entry name" value="DNA/RNA_pol_sf"/>
</dbReference>
<dbReference type="STRING" id="151549.A0A4C1VGK0"/>
<dbReference type="Pfam" id="PF00078">
    <property type="entry name" value="RVT_1"/>
    <property type="match status" value="1"/>
</dbReference>
<dbReference type="Proteomes" id="UP000299102">
    <property type="component" value="Unassembled WGS sequence"/>
</dbReference>
<dbReference type="InterPro" id="IPR000477">
    <property type="entry name" value="RT_dom"/>
</dbReference>